<feature type="transmembrane region" description="Helical" evidence="2">
    <location>
        <begin position="1016"/>
        <end position="1041"/>
    </location>
</feature>
<name>A0A8X7WV82_POLSE</name>
<keyword evidence="2" id="KW-1133">Transmembrane helix</keyword>
<gene>
    <name evidence="3" type="primary">Mettl26</name>
    <name evidence="3" type="ORF">GTO96_0008026</name>
</gene>
<evidence type="ECO:0000256" key="1">
    <source>
        <dbReference type="ARBA" id="ARBA00008308"/>
    </source>
</evidence>
<feature type="non-terminal residue" evidence="3">
    <location>
        <position position="1116"/>
    </location>
</feature>
<dbReference type="EMBL" id="JAATIS010009265">
    <property type="protein sequence ID" value="KAG2455944.1"/>
    <property type="molecule type" value="Genomic_DNA"/>
</dbReference>
<reference evidence="3 4" key="1">
    <citation type="journal article" date="2021" name="Cell">
        <title>Tracing the genetic footprints of vertebrate landing in non-teleost ray-finned fishes.</title>
        <authorList>
            <person name="Bi X."/>
            <person name="Wang K."/>
            <person name="Yang L."/>
            <person name="Pan H."/>
            <person name="Jiang H."/>
            <person name="Wei Q."/>
            <person name="Fang M."/>
            <person name="Yu H."/>
            <person name="Zhu C."/>
            <person name="Cai Y."/>
            <person name="He Y."/>
            <person name="Gan X."/>
            <person name="Zeng H."/>
            <person name="Yu D."/>
            <person name="Zhu Y."/>
            <person name="Jiang H."/>
            <person name="Qiu Q."/>
            <person name="Yang H."/>
            <person name="Zhang Y.E."/>
            <person name="Wang W."/>
            <person name="Zhu M."/>
            <person name="He S."/>
            <person name="Zhang G."/>
        </authorList>
    </citation>
    <scope>NUCLEOTIDE SEQUENCE [LARGE SCALE GENOMIC DNA]</scope>
    <source>
        <strain evidence="3">Bchr_013</strain>
    </source>
</reference>
<proteinExistence type="inferred from homology"/>
<dbReference type="PANTHER" id="PTHR37397">
    <property type="entry name" value="SI:CH211-183D21.1"/>
    <property type="match status" value="1"/>
</dbReference>
<accession>A0A8X7WV82</accession>
<evidence type="ECO:0000313" key="3">
    <source>
        <dbReference type="EMBL" id="KAG2455944.1"/>
    </source>
</evidence>
<dbReference type="Pfam" id="PF06080">
    <property type="entry name" value="DUF938"/>
    <property type="match status" value="1"/>
</dbReference>
<feature type="non-terminal residue" evidence="3">
    <location>
        <position position="1"/>
    </location>
</feature>
<organism evidence="3 4">
    <name type="scientific">Polypterus senegalus</name>
    <name type="common">Senegal bichir</name>
    <dbReference type="NCBI Taxonomy" id="55291"/>
    <lineage>
        <taxon>Eukaryota</taxon>
        <taxon>Metazoa</taxon>
        <taxon>Chordata</taxon>
        <taxon>Craniata</taxon>
        <taxon>Vertebrata</taxon>
        <taxon>Euteleostomi</taxon>
        <taxon>Actinopterygii</taxon>
        <taxon>Polypteriformes</taxon>
        <taxon>Polypteridae</taxon>
        <taxon>Polypterus</taxon>
    </lineage>
</organism>
<evidence type="ECO:0000313" key="4">
    <source>
        <dbReference type="Proteomes" id="UP000886611"/>
    </source>
</evidence>
<dbReference type="AlphaFoldDB" id="A0A8X7WV82"/>
<sequence>MLCAAAAERNKQPIADVLLQCVDPRLPLQALEIASGSGQHVVHLAQQMPSVTWQPSDNEARSLVSISSYIEATKVTNVKPPIYLDASQSWETWGGLQPNSVHLIVNINMIHISPLNCTEVKPTQPSDIENILSEIDAELVFLNLSRQTPMHLLRITMSLKSLLPAHLWSCLLLVTWTEPLTTAASGCLLITEVNADNPKVDTREFVELQHSSGQKFSLDGYTLVFYNGNGNMAYKVLNLTGYTTDEEGFFLVGSSGVATEPDYQLPHNTVQNGPDGIALYYGEGQYYTGMTVTAVGLVDAIVYKSHRSDTAEVLQATLTPGIPAFLEDDSFRMGDESIERCLMSGREWTFQAGPPSPRQRNPCISQAELPIGISEVGFGGNQGPFVELHVLPHSPASLSLVFIDGTTATVSLSFDIHVLSVTRGMFLIATTESGSPDQVLNPDAATLLQKQARLGGAIALYSKDAGPFPIGALLSQEELLDAVVYKGENDLSPELSKTLLHGREPFNLSSRSVDGSVSLSRCGMANWTQDSGLFVETVPTPGQNNSCSGVALCPKTVAPSPTPPKTYVDFLLNEVNTDSPGSEEDLEFIELWHTSGKRASLENIWLLLFNGKGNKPYKEISLIGYHTDDGGFFLLGGAKVMPKPQYSLPPNTVQNGPDAIALYRSLKGPPSSQESQIPTEGLLDAVVYRSRYSDAGAQALLEALTPGQSHILEDPSFSAEDESLSRCHNTYPRNLDAFKVAVVSPMKPNKCNASPSVPATPTPLPSASYVISEVSSSNWTSQTFFVELQVEPLSSLDGFVLVLFEKEGAQEFARVPLHGKAKDTGYFLIGSDDGSDQQWPVTFASLPSTLLAGVALINNSSVLNLTVVDAVVFTKNEELLQRLNLQKPSVETTMMYQAQNVSFSLCTKEHSMVWSISRPSPGTKNHCLFEMATTPVWICLTVQGNAETAANVTCDGGLVYVRGSIQALDEEQLNHIRLASWEATPAKAHLHTRGRLAFTNCSETKANQFGNKDTSVGWEIAVIIGVLLVTGIAVAAAVYLYRRRNSGIASDEQREMTSQDCNPKPPYDGCHSWTHGACWEMQPQGDSPAGFHRCHQKELHEIIVMRLQTHANDLFG</sequence>
<dbReference type="InterPro" id="IPR029063">
    <property type="entry name" value="SAM-dependent_MTases_sf"/>
</dbReference>
<keyword evidence="2" id="KW-0812">Transmembrane</keyword>
<dbReference type="InterPro" id="IPR010342">
    <property type="entry name" value="DUF938"/>
</dbReference>
<comment type="similarity">
    <text evidence="1">Belongs to the UPF0585 family.</text>
</comment>
<dbReference type="PANTHER" id="PTHR37397:SF1">
    <property type="entry name" value="LTD DOMAIN-CONTAINING PROTEIN"/>
    <property type="match status" value="1"/>
</dbReference>
<protein>
    <submittedName>
        <fullName evidence="3">MTL26 protein</fullName>
    </submittedName>
</protein>
<comment type="caution">
    <text evidence="3">The sequence shown here is derived from an EMBL/GenBank/DDBJ whole genome shotgun (WGS) entry which is preliminary data.</text>
</comment>
<dbReference type="Proteomes" id="UP000886611">
    <property type="component" value="Unassembled WGS sequence"/>
</dbReference>
<keyword evidence="2" id="KW-0472">Membrane</keyword>
<evidence type="ECO:0000256" key="2">
    <source>
        <dbReference type="SAM" id="Phobius"/>
    </source>
</evidence>
<keyword evidence="4" id="KW-1185">Reference proteome</keyword>
<dbReference type="SUPFAM" id="SSF53335">
    <property type="entry name" value="S-adenosyl-L-methionine-dependent methyltransferases"/>
    <property type="match status" value="1"/>
</dbReference>